<keyword evidence="4" id="KW-0479">Metal-binding</keyword>
<keyword evidence="6" id="KW-0833">Ubl conjugation pathway</keyword>
<gene>
    <name evidence="10" type="ORF">RJ639_016038</name>
</gene>
<evidence type="ECO:0000256" key="3">
    <source>
        <dbReference type="ARBA" id="ARBA00022679"/>
    </source>
</evidence>
<reference evidence="10" key="1">
    <citation type="submission" date="2022-12" db="EMBL/GenBank/DDBJ databases">
        <title>Draft genome assemblies for two species of Escallonia (Escalloniales).</title>
        <authorList>
            <person name="Chanderbali A."/>
            <person name="Dervinis C."/>
            <person name="Anghel I."/>
            <person name="Soltis D."/>
            <person name="Soltis P."/>
            <person name="Zapata F."/>
        </authorList>
    </citation>
    <scope>NUCLEOTIDE SEQUENCE</scope>
    <source>
        <strain evidence="10">UCBG64.0493</strain>
        <tissue evidence="10">Leaf</tissue>
    </source>
</reference>
<accession>A0AA88VEN0</accession>
<evidence type="ECO:0000313" key="10">
    <source>
        <dbReference type="EMBL" id="KAK3007362.1"/>
    </source>
</evidence>
<comment type="caution">
    <text evidence="10">The sequence shown here is derived from an EMBL/GenBank/DDBJ whole genome shotgun (WGS) entry which is preliminary data.</text>
</comment>
<dbReference type="EC" id="2.3.2.27" evidence="2"/>
<evidence type="ECO:0000256" key="7">
    <source>
        <dbReference type="ARBA" id="ARBA00022833"/>
    </source>
</evidence>
<keyword evidence="11" id="KW-1185">Reference proteome</keyword>
<keyword evidence="3" id="KW-0808">Transferase</keyword>
<proteinExistence type="predicted"/>
<keyword evidence="5" id="KW-0863">Zinc-finger</keyword>
<dbReference type="Proteomes" id="UP001188597">
    <property type="component" value="Unassembled WGS sequence"/>
</dbReference>
<evidence type="ECO:0000259" key="9">
    <source>
        <dbReference type="Pfam" id="PF14369"/>
    </source>
</evidence>
<evidence type="ECO:0000256" key="2">
    <source>
        <dbReference type="ARBA" id="ARBA00012483"/>
    </source>
</evidence>
<dbReference type="GO" id="GO:0008270">
    <property type="term" value="F:zinc ion binding"/>
    <property type="evidence" value="ECO:0007669"/>
    <property type="project" value="UniProtKB-KW"/>
</dbReference>
<name>A0AA88VEN0_9ASTE</name>
<evidence type="ECO:0000256" key="1">
    <source>
        <dbReference type="ARBA" id="ARBA00000900"/>
    </source>
</evidence>
<evidence type="ECO:0000256" key="8">
    <source>
        <dbReference type="SAM" id="MobiDB-lite"/>
    </source>
</evidence>
<evidence type="ECO:0000256" key="5">
    <source>
        <dbReference type="ARBA" id="ARBA00022771"/>
    </source>
</evidence>
<dbReference type="AlphaFoldDB" id="A0AA88VEN0"/>
<keyword evidence="7" id="KW-0862">Zinc</keyword>
<sequence length="249" mass="26832">MSTAAASYWCYRCTRVVRVVAEESVVCPRCDGGFVEAVEPTSPSDSTHRIPAVAMYMVGNNPSEPDRSTGIRFRRGRRNNGDRSPFNPVIVLRGPPDGGGDENSRGGASADGSFEFYYDDGAGSGLRPLPETMSDFLMGSGFDRLLDQLSQIEINGLDQAEQPPASKASIESMPTISIGNGHVSTECHCAFIYAFDVRVVAHTISKAKVHLLRKWLSSGDQLCPLPLSQNGLPSQSLQEATQKLLHVGG</sequence>
<organism evidence="10 11">
    <name type="scientific">Escallonia herrerae</name>
    <dbReference type="NCBI Taxonomy" id="1293975"/>
    <lineage>
        <taxon>Eukaryota</taxon>
        <taxon>Viridiplantae</taxon>
        <taxon>Streptophyta</taxon>
        <taxon>Embryophyta</taxon>
        <taxon>Tracheophyta</taxon>
        <taxon>Spermatophyta</taxon>
        <taxon>Magnoliopsida</taxon>
        <taxon>eudicotyledons</taxon>
        <taxon>Gunneridae</taxon>
        <taxon>Pentapetalae</taxon>
        <taxon>asterids</taxon>
        <taxon>campanulids</taxon>
        <taxon>Escalloniales</taxon>
        <taxon>Escalloniaceae</taxon>
        <taxon>Escallonia</taxon>
    </lineage>
</organism>
<dbReference type="GO" id="GO:0061630">
    <property type="term" value="F:ubiquitin protein ligase activity"/>
    <property type="evidence" value="ECO:0007669"/>
    <property type="project" value="UniProtKB-EC"/>
</dbReference>
<dbReference type="EMBL" id="JAVXUP010001875">
    <property type="protein sequence ID" value="KAK3007362.1"/>
    <property type="molecule type" value="Genomic_DNA"/>
</dbReference>
<feature type="domain" description="E3 ubiquitin-protein ligase RNF126-like zinc-ribbon" evidence="9">
    <location>
        <begin position="7"/>
        <end position="36"/>
    </location>
</feature>
<evidence type="ECO:0000256" key="6">
    <source>
        <dbReference type="ARBA" id="ARBA00022786"/>
    </source>
</evidence>
<evidence type="ECO:0000313" key="11">
    <source>
        <dbReference type="Proteomes" id="UP001188597"/>
    </source>
</evidence>
<comment type="catalytic activity">
    <reaction evidence="1">
        <text>S-ubiquitinyl-[E2 ubiquitin-conjugating enzyme]-L-cysteine + [acceptor protein]-L-lysine = [E2 ubiquitin-conjugating enzyme]-L-cysteine + N(6)-ubiquitinyl-[acceptor protein]-L-lysine.</text>
        <dbReference type="EC" id="2.3.2.27"/>
    </reaction>
</comment>
<feature type="region of interest" description="Disordered" evidence="8">
    <location>
        <begin position="60"/>
        <end position="107"/>
    </location>
</feature>
<evidence type="ECO:0000256" key="4">
    <source>
        <dbReference type="ARBA" id="ARBA00022723"/>
    </source>
</evidence>
<dbReference type="InterPro" id="IPR039525">
    <property type="entry name" value="RNF126-like_zinc-ribbon"/>
</dbReference>
<dbReference type="Pfam" id="PF14369">
    <property type="entry name" value="Zn_ribbon_19"/>
    <property type="match status" value="1"/>
</dbReference>
<protein>
    <recommendedName>
        <fullName evidence="2">RING-type E3 ubiquitin transferase</fullName>
        <ecNumber evidence="2">2.3.2.27</ecNumber>
    </recommendedName>
</protein>